<dbReference type="SUPFAM" id="SSF48208">
    <property type="entry name" value="Six-hairpin glycosidases"/>
    <property type="match status" value="1"/>
</dbReference>
<feature type="transmembrane region" description="Helical" evidence="1">
    <location>
        <begin position="297"/>
        <end position="317"/>
    </location>
</feature>
<reference evidence="2 3" key="1">
    <citation type="journal article" date="2010" name="Proc. Natl. Acad. Sci. U.S.A.">
        <title>A Nitrospira metagenome illuminates the physiology and evolution of globally important nitrite-oxidizing bacteria.</title>
        <authorList>
            <person name="Lucker S."/>
            <person name="Wagner M."/>
            <person name="Maixner F."/>
            <person name="Pelletier E."/>
            <person name="Koch H."/>
            <person name="Vacherie B."/>
            <person name="Rattei T."/>
            <person name="Sinninghe Damste J."/>
            <person name="Spieck E."/>
            <person name="Le Paslier D."/>
            <person name="Daims H."/>
        </authorList>
    </citation>
    <scope>NUCLEOTIDE SEQUENCE [LARGE SCALE GENOMIC DNA]</scope>
</reference>
<feature type="transmembrane region" description="Helical" evidence="1">
    <location>
        <begin position="58"/>
        <end position="76"/>
    </location>
</feature>
<dbReference type="InterPro" id="IPR008928">
    <property type="entry name" value="6-hairpin_glycosidase_sf"/>
</dbReference>
<feature type="transmembrane region" description="Helical" evidence="1">
    <location>
        <begin position="141"/>
        <end position="158"/>
    </location>
</feature>
<evidence type="ECO:0000313" key="3">
    <source>
        <dbReference type="Proteomes" id="UP000001660"/>
    </source>
</evidence>
<feature type="transmembrane region" description="Helical" evidence="1">
    <location>
        <begin position="198"/>
        <end position="216"/>
    </location>
</feature>
<feature type="transmembrane region" description="Helical" evidence="1">
    <location>
        <begin position="348"/>
        <end position="367"/>
    </location>
</feature>
<dbReference type="KEGG" id="nde:NIDE3502"/>
<dbReference type="AlphaFoldDB" id="D8PIV0"/>
<keyword evidence="1" id="KW-0812">Transmembrane</keyword>
<proteinExistence type="predicted"/>
<name>D8PIV0_9BACT</name>
<dbReference type="EMBL" id="FP929003">
    <property type="protein sequence ID" value="CBK43187.1"/>
    <property type="molecule type" value="Genomic_DNA"/>
</dbReference>
<protein>
    <submittedName>
        <fullName evidence="2">Uncharacterized protein</fullName>
    </submittedName>
</protein>
<feature type="transmembrane region" description="Helical" evidence="1">
    <location>
        <begin position="88"/>
        <end position="108"/>
    </location>
</feature>
<feature type="transmembrane region" description="Helical" evidence="1">
    <location>
        <begin position="373"/>
        <end position="390"/>
    </location>
</feature>
<dbReference type="InterPro" id="IPR012341">
    <property type="entry name" value="6hp_glycosidase-like_sf"/>
</dbReference>
<feature type="transmembrane region" description="Helical" evidence="1">
    <location>
        <begin position="115"/>
        <end position="135"/>
    </location>
</feature>
<dbReference type="GO" id="GO:0005975">
    <property type="term" value="P:carbohydrate metabolic process"/>
    <property type="evidence" value="ECO:0007669"/>
    <property type="project" value="InterPro"/>
</dbReference>
<accession>D8PIV0</accession>
<feature type="transmembrane region" description="Helical" evidence="1">
    <location>
        <begin position="323"/>
        <end position="343"/>
    </location>
</feature>
<evidence type="ECO:0000313" key="2">
    <source>
        <dbReference type="EMBL" id="CBK43187.1"/>
    </source>
</evidence>
<keyword evidence="3" id="KW-1185">Reference proteome</keyword>
<dbReference type="Proteomes" id="UP000001660">
    <property type="component" value="Chromosome"/>
</dbReference>
<gene>
    <name evidence="2" type="ORF">NIDE3502</name>
</gene>
<sequence length="1057" mass="116744">MDRTDWVFAGLLALSVAILCLLIARSMPSFLFQSMDFWFEADTLREISNMSRVHDDHYRTSVHPLFSLFTFIPVYIAKHALTTSPLRAVLLITGVVGGMWAGTLYLLFRLLGCWRLDASVFTLLGLCSASALFWLPVPNSYSWGSLSIMLALVLLLFAEQRPFGATAYVIASALTLSFTVTNWMAGLLVTLIRWPWKQAVQLSVNALCVVVLLWGVQKFIFPTAEFFIGHREEAEFINHPQSGGFANVLSSLIFHTVVAPDVRFMKDDAYTQAKSDSFRLSERLSFQFSRPGSAGPLGLLAVGLWSALLLNGLWRLVTLDHHLRFRLVLAGLLGFETLLHLLYGEETFVYSLNFLPLLLAVAALGAISPGRRVVVPLAALLALCAGLNNWHQFHEATRSATQFTPQRELMTTMMQQDPDRPWPRSVGHVPLALPGTPEGGTAYHEPGGDFSPHVPSFGVSIWLCDADGFPVVTSQAVPLSDIQQRFAPSTHPNIPAIVTKTPYYQATWSRVDATHWELRFKNYTNHVPAILIRSVGPAGGPVTALDWDGKQIGINHRWAVNATPAPGSITLGDENTPDWMTAQSSARSWSGESGWGYARMKFASASTGKDDEVRVVLADLQPPFEIQTHYTQPSKRARLALPEPRLQASMDAQITHLMMSLVDDETRPGDPTFYYRAWHRQGAYITAALARAGDPQVSRVLSQFLASHDFAGGSGPEADAPGLAIWALVESAAYIADPVHDQWLWPHILRKAQRIEGMLTARAPLVESFWIPSPHDFNHSRQTRTALLAQPARDGLIVGRVGEDWPLFYVNAVNYRGLLAAADFAERLGKRQQAARWRQHAHGLEESWQRQFPNGSPDSVTSLVSIRALAGSATRRTQLGQPMTTYRPPAPSGTAATQLTQAHRALRLGRPETVWATLHQLWSHQASPGLYTWDAPRPTQDEVADGWQYARGWHNETAVSPDYETAALLLLLQQDMLAYLDEAAAEPTVVLGAGITPAWLSQPMAVSNLALPGGSITWQWDGQKMRVTLRGPARKIQLGSAFPPGTELAVVQKPLRP</sequence>
<organism evidence="2 3">
    <name type="scientific">Nitrospira defluvii</name>
    <dbReference type="NCBI Taxonomy" id="330214"/>
    <lineage>
        <taxon>Bacteria</taxon>
        <taxon>Pseudomonadati</taxon>
        <taxon>Nitrospirota</taxon>
        <taxon>Nitrospiria</taxon>
        <taxon>Nitrospirales</taxon>
        <taxon>Nitrospiraceae</taxon>
        <taxon>Nitrospira</taxon>
    </lineage>
</organism>
<keyword evidence="1" id="KW-0472">Membrane</keyword>
<evidence type="ECO:0000256" key="1">
    <source>
        <dbReference type="SAM" id="Phobius"/>
    </source>
</evidence>
<dbReference type="eggNOG" id="COG3387">
    <property type="taxonomic scope" value="Bacteria"/>
</dbReference>
<feature type="transmembrane region" description="Helical" evidence="1">
    <location>
        <begin position="6"/>
        <end position="24"/>
    </location>
</feature>
<dbReference type="HOGENOM" id="CLU_285718_0_0_0"/>
<feature type="transmembrane region" description="Helical" evidence="1">
    <location>
        <begin position="165"/>
        <end position="192"/>
    </location>
</feature>
<dbReference type="Gene3D" id="1.50.10.10">
    <property type="match status" value="1"/>
</dbReference>
<keyword evidence="1" id="KW-1133">Transmembrane helix</keyword>